<evidence type="ECO:0000256" key="1">
    <source>
        <dbReference type="ARBA" id="ARBA00093458"/>
    </source>
</evidence>
<feature type="compositionally biased region" description="Basic and acidic residues" evidence="2">
    <location>
        <begin position="131"/>
        <end position="146"/>
    </location>
</feature>
<keyword evidence="4" id="KW-1185">Reference proteome</keyword>
<dbReference type="Proteomes" id="UP000738359">
    <property type="component" value="Unassembled WGS sequence"/>
</dbReference>
<feature type="compositionally biased region" description="Low complexity" evidence="2">
    <location>
        <begin position="163"/>
        <end position="172"/>
    </location>
</feature>
<dbReference type="Pfam" id="PF10494">
    <property type="entry name" value="Stk19"/>
    <property type="match status" value="1"/>
</dbReference>
<reference evidence="3" key="1">
    <citation type="journal article" date="2020" name="Fungal Divers.">
        <title>Resolving the Mortierellaceae phylogeny through synthesis of multi-gene phylogenetics and phylogenomics.</title>
        <authorList>
            <person name="Vandepol N."/>
            <person name="Liber J."/>
            <person name="Desiro A."/>
            <person name="Na H."/>
            <person name="Kennedy M."/>
            <person name="Barry K."/>
            <person name="Grigoriev I.V."/>
            <person name="Miller A.N."/>
            <person name="O'Donnell K."/>
            <person name="Stajich J.E."/>
            <person name="Bonito G."/>
        </authorList>
    </citation>
    <scope>NUCLEOTIDE SEQUENCE</scope>
    <source>
        <strain evidence="3">CK1249</strain>
    </source>
</reference>
<feature type="region of interest" description="Disordered" evidence="2">
    <location>
        <begin position="130"/>
        <end position="172"/>
    </location>
</feature>
<feature type="compositionally biased region" description="Low complexity" evidence="2">
    <location>
        <begin position="294"/>
        <end position="314"/>
    </location>
</feature>
<evidence type="ECO:0000313" key="4">
    <source>
        <dbReference type="Proteomes" id="UP000738359"/>
    </source>
</evidence>
<gene>
    <name evidence="3" type="ORF">BGZ70_004100</name>
</gene>
<dbReference type="GO" id="GO:0046579">
    <property type="term" value="P:positive regulation of Ras protein signal transduction"/>
    <property type="evidence" value="ECO:0007669"/>
    <property type="project" value="TreeGrafter"/>
</dbReference>
<dbReference type="PANTHER" id="PTHR15243">
    <property type="entry name" value="SERINE/THREONINE-PROTEIN KINASE 19"/>
    <property type="match status" value="1"/>
</dbReference>
<name>A0A9P6JDH9_MORAP</name>
<dbReference type="PANTHER" id="PTHR15243:SF0">
    <property type="entry name" value="SERINE_THREONINE-PROTEIN KINASE 19"/>
    <property type="match status" value="1"/>
</dbReference>
<organism evidence="3 4">
    <name type="scientific">Mortierella alpina</name>
    <name type="common">Oleaginous fungus</name>
    <name type="synonym">Mortierella renispora</name>
    <dbReference type="NCBI Taxonomy" id="64518"/>
    <lineage>
        <taxon>Eukaryota</taxon>
        <taxon>Fungi</taxon>
        <taxon>Fungi incertae sedis</taxon>
        <taxon>Mucoromycota</taxon>
        <taxon>Mortierellomycotina</taxon>
        <taxon>Mortierellomycetes</taxon>
        <taxon>Mortierellales</taxon>
        <taxon>Mortierellaceae</taxon>
        <taxon>Mortierella</taxon>
    </lineage>
</organism>
<protein>
    <submittedName>
        <fullName evidence="3">Uncharacterized protein</fullName>
    </submittedName>
</protein>
<dbReference type="EMBL" id="JAAAHY010000221">
    <property type="protein sequence ID" value="KAF9965792.1"/>
    <property type="molecule type" value="Genomic_DNA"/>
</dbReference>
<sequence>MDTQLASGTKMPTLIGDPPQDTLSALYYLLNLLQPSRVKQHKVFPRVCMIHQIYSIIKDHTTVDRTLAQLIQQGTIRKFYLGGTGSDEFAVMLTSDYVLQIQQAKERYLQDLQEQQQQQASVTALALASKRKLEEGPGKSDAETRRPNKRTALISKSLPPSPTSSTIATTITTTSTTTAGTVAAQGSGGEIFDRFQELVTSGLCMEISIQHSNIQATIGATDQDITTLIRYSLLNRSLSAPANPHLVNLNQPAPGRGTASTTPGGHSATMTGHHSALNQLIAATNQEHAKAVKADTSSASSSSSAATVPTGNTPAATANTITAASGRRERVSDDVAYRFAIRQGGLFVTHFLKGRLEILRMIKRQMFGDMLTSVRYTFTLHTL</sequence>
<comment type="caution">
    <text evidence="3">The sequence shown here is derived from an EMBL/GenBank/DDBJ whole genome shotgun (WGS) entry which is preliminary data.</text>
</comment>
<evidence type="ECO:0000313" key="3">
    <source>
        <dbReference type="EMBL" id="KAF9965792.1"/>
    </source>
</evidence>
<feature type="region of interest" description="Disordered" evidence="2">
    <location>
        <begin position="292"/>
        <end position="314"/>
    </location>
</feature>
<comment type="similarity">
    <text evidence="1">Belongs to the STK19 family.</text>
</comment>
<dbReference type="InterPro" id="IPR018865">
    <property type="entry name" value="STK19-like"/>
</dbReference>
<dbReference type="OrthoDB" id="10261701at2759"/>
<proteinExistence type="inferred from homology"/>
<dbReference type="AlphaFoldDB" id="A0A9P6JDH9"/>
<evidence type="ECO:0000256" key="2">
    <source>
        <dbReference type="SAM" id="MobiDB-lite"/>
    </source>
</evidence>
<feature type="region of interest" description="Disordered" evidence="2">
    <location>
        <begin position="242"/>
        <end position="266"/>
    </location>
</feature>
<accession>A0A9P6JDH9</accession>